<dbReference type="InterPro" id="IPR039556">
    <property type="entry name" value="ICL/PEPM"/>
</dbReference>
<dbReference type="AlphaFoldDB" id="A0A485CPT1"/>
<protein>
    <submittedName>
        <fullName evidence="2">Carboxyvinyl-carboxyphosphonate phosphorylmutase</fullName>
        <ecNumber evidence="2">2.7.8.23</ecNumber>
    </submittedName>
</protein>
<keyword evidence="3" id="KW-1185">Reference proteome</keyword>
<reference evidence="2 3" key="1">
    <citation type="submission" date="2019-03" db="EMBL/GenBank/DDBJ databases">
        <authorList>
            <consortium name="Pathogen Informatics"/>
        </authorList>
    </citation>
    <scope>NUCLEOTIDE SEQUENCE [LARGE SCALE GENOMIC DNA]</scope>
    <source>
        <strain evidence="2 3">NCTC12993</strain>
    </source>
</reference>
<dbReference type="Proteomes" id="UP000401081">
    <property type="component" value="Unassembled WGS sequence"/>
</dbReference>
<evidence type="ECO:0000256" key="1">
    <source>
        <dbReference type="ARBA" id="ARBA00022723"/>
    </source>
</evidence>
<dbReference type="Gene3D" id="3.20.20.60">
    <property type="entry name" value="Phosphoenolpyruvate-binding domains"/>
    <property type="match status" value="1"/>
</dbReference>
<accession>A0A485CPT1</accession>
<dbReference type="SUPFAM" id="SSF51621">
    <property type="entry name" value="Phosphoenolpyruvate/pyruvate domain"/>
    <property type="match status" value="1"/>
</dbReference>
<name>A0A485CPT1_KLUCR</name>
<dbReference type="PANTHER" id="PTHR42905:SF16">
    <property type="entry name" value="CARBOXYPHOSPHONOENOLPYRUVATE PHOSPHONOMUTASE-LIKE PROTEIN (AFU_ORTHOLOGUE AFUA_5G07230)"/>
    <property type="match status" value="1"/>
</dbReference>
<dbReference type="EMBL" id="CAADJD010000028">
    <property type="protein sequence ID" value="VFS86720.1"/>
    <property type="molecule type" value="Genomic_DNA"/>
</dbReference>
<dbReference type="GO" id="GO:0008807">
    <property type="term" value="F:carboxyvinyl-carboxyphosphonate phosphorylmutase activity"/>
    <property type="evidence" value="ECO:0007669"/>
    <property type="project" value="UniProtKB-EC"/>
</dbReference>
<evidence type="ECO:0000313" key="3">
    <source>
        <dbReference type="Proteomes" id="UP000401081"/>
    </source>
</evidence>
<sequence length="284" mass="30695">MVVQFSVVSLLAATAHSAGTHNRRSLWTLPHCISNPSLLLLANVWDASSARAAEQAGYQALGTSSAAIASMLGYEDGESLSFDELYYVVSRIRAVTSLPLSVDMESGYADTTAGIAENMRRLASMGIAGVNLEDSRIINGVRVLEDSQRFAQRLQAIRETLAAFPCALFLNVRTDPFLMNVPNAREETLLRAQRYATQGADGLFVPCVISPEDIAAIVNHTALPLNVMAMAGLPDFTILGQLGVRRISMGNALHSVLQNGLNSRLLTVRQQQSFAGVFADENQR</sequence>
<keyword evidence="2" id="KW-0808">Transferase</keyword>
<gene>
    <name evidence="2" type="primary">bcpA</name>
    <name evidence="2" type="ORF">NCTC12993_06771</name>
</gene>
<dbReference type="CDD" id="cd00377">
    <property type="entry name" value="ICL_PEPM"/>
    <property type="match status" value="1"/>
</dbReference>
<dbReference type="EC" id="2.7.8.23" evidence="2"/>
<dbReference type="PANTHER" id="PTHR42905">
    <property type="entry name" value="PHOSPHOENOLPYRUVATE CARBOXYLASE"/>
    <property type="match status" value="1"/>
</dbReference>
<dbReference type="Pfam" id="PF13714">
    <property type="entry name" value="PEP_mutase"/>
    <property type="match status" value="1"/>
</dbReference>
<proteinExistence type="predicted"/>
<dbReference type="InterPro" id="IPR015813">
    <property type="entry name" value="Pyrv/PenolPyrv_kinase-like_dom"/>
</dbReference>
<evidence type="ECO:0000313" key="2">
    <source>
        <dbReference type="EMBL" id="VFS86720.1"/>
    </source>
</evidence>
<organism evidence="2 3">
    <name type="scientific">Kluyvera cryocrescens</name>
    <name type="common">Kluyvera citrophila</name>
    <dbReference type="NCBI Taxonomy" id="580"/>
    <lineage>
        <taxon>Bacteria</taxon>
        <taxon>Pseudomonadati</taxon>
        <taxon>Pseudomonadota</taxon>
        <taxon>Gammaproteobacteria</taxon>
        <taxon>Enterobacterales</taxon>
        <taxon>Enterobacteriaceae</taxon>
        <taxon>Kluyvera</taxon>
    </lineage>
</organism>
<keyword evidence="1" id="KW-0479">Metal-binding</keyword>
<dbReference type="GO" id="GO:0046872">
    <property type="term" value="F:metal ion binding"/>
    <property type="evidence" value="ECO:0007669"/>
    <property type="project" value="UniProtKB-KW"/>
</dbReference>
<dbReference type="InterPro" id="IPR040442">
    <property type="entry name" value="Pyrv_kinase-like_dom_sf"/>
</dbReference>